<comment type="caution">
    <text evidence="14">The sequence shown here is derived from an EMBL/GenBank/DDBJ whole genome shotgun (WGS) entry which is preliminary data.</text>
</comment>
<sequence length="301" mass="34266">MGPTASGKTALAMDLYDHLPCEIVSVDSAMIYRDMNIGTAKPDAEMLARYPHRLIDLRDPAQAYSAAEFRTDALAEIARIHQAGKIPLLTGGTMLYFHALLNGLATLPEADPEVRQRIEAEAAEKGWSAIHARLSEVDPQSAERLNPNDSQRLQRALEVYEITGRSMTEHWAEQQAQRLDSPVVSLSVMPPERSVLHERIAQRFQIMLEQGFEEEVRALWERGDLDLAMPSVRCVGYRQMWECFSGQWDYETMQFKGVVATRQLAKRQITWLRSWENLNWLDTNDRDITSKALKLINSVII</sequence>
<organism evidence="14 15">
    <name type="scientific">Pontibacterium sinense</name>
    <dbReference type="NCBI Taxonomy" id="2781979"/>
    <lineage>
        <taxon>Bacteria</taxon>
        <taxon>Pseudomonadati</taxon>
        <taxon>Pseudomonadota</taxon>
        <taxon>Gammaproteobacteria</taxon>
        <taxon>Oceanospirillales</taxon>
        <taxon>Oceanospirillaceae</taxon>
        <taxon>Pontibacterium</taxon>
    </lineage>
</organism>
<dbReference type="HAMAP" id="MF_00185">
    <property type="entry name" value="IPP_trans"/>
    <property type="match status" value="1"/>
</dbReference>
<feature type="region of interest" description="Interaction with substrate tRNA" evidence="10">
    <location>
        <begin position="233"/>
        <end position="238"/>
    </location>
</feature>
<evidence type="ECO:0000256" key="6">
    <source>
        <dbReference type="ARBA" id="ARBA00022741"/>
    </source>
</evidence>
<evidence type="ECO:0000313" key="14">
    <source>
        <dbReference type="EMBL" id="MBE9398669.1"/>
    </source>
</evidence>
<dbReference type="SUPFAM" id="SSF52540">
    <property type="entry name" value="P-loop containing nucleoside triphosphate hydrolases"/>
    <property type="match status" value="1"/>
</dbReference>
<keyword evidence="6 10" id="KW-0547">Nucleotide-binding</keyword>
<comment type="catalytic activity">
    <reaction evidence="9 10 11">
        <text>adenosine(37) in tRNA + dimethylallyl diphosphate = N(6)-dimethylallyladenosine(37) in tRNA + diphosphate</text>
        <dbReference type="Rhea" id="RHEA:26482"/>
        <dbReference type="Rhea" id="RHEA-COMP:10162"/>
        <dbReference type="Rhea" id="RHEA-COMP:10375"/>
        <dbReference type="ChEBI" id="CHEBI:33019"/>
        <dbReference type="ChEBI" id="CHEBI:57623"/>
        <dbReference type="ChEBI" id="CHEBI:74411"/>
        <dbReference type="ChEBI" id="CHEBI:74415"/>
        <dbReference type="EC" id="2.5.1.75"/>
    </reaction>
</comment>
<dbReference type="Gene3D" id="3.40.50.300">
    <property type="entry name" value="P-loop containing nucleotide triphosphate hydrolases"/>
    <property type="match status" value="1"/>
</dbReference>
<evidence type="ECO:0000313" key="15">
    <source>
        <dbReference type="Proteomes" id="UP000640333"/>
    </source>
</evidence>
<evidence type="ECO:0000256" key="3">
    <source>
        <dbReference type="ARBA" id="ARBA00005842"/>
    </source>
</evidence>
<feature type="binding site" evidence="10">
    <location>
        <begin position="2"/>
        <end position="9"/>
    </location>
    <ligand>
        <name>ATP</name>
        <dbReference type="ChEBI" id="CHEBI:30616"/>
    </ligand>
</feature>
<dbReference type="PANTHER" id="PTHR11088">
    <property type="entry name" value="TRNA DIMETHYLALLYLTRANSFERASE"/>
    <property type="match status" value="1"/>
</dbReference>
<proteinExistence type="inferred from homology"/>
<evidence type="ECO:0000256" key="11">
    <source>
        <dbReference type="RuleBase" id="RU003783"/>
    </source>
</evidence>
<protein>
    <recommendedName>
        <fullName evidence="10">tRNA dimethylallyltransferase</fullName>
        <ecNumber evidence="10">2.5.1.75</ecNumber>
    </recommendedName>
    <alternativeName>
        <fullName evidence="10">Dimethylallyl diphosphate:tRNA dimethylallyltransferase</fullName>
        <shortName evidence="10">DMAPP:tRNA dimethylallyltransferase</shortName>
        <shortName evidence="10">DMATase</shortName>
    </alternativeName>
    <alternativeName>
        <fullName evidence="10">Isopentenyl-diphosphate:tRNA isopentenyltransferase</fullName>
        <shortName evidence="10">IPP transferase</shortName>
        <shortName evidence="10">IPPT</shortName>
        <shortName evidence="10">IPTase</shortName>
    </alternativeName>
</protein>
<feature type="site" description="Interaction with substrate tRNA" evidence="10">
    <location>
        <position position="93"/>
    </location>
</feature>
<dbReference type="GO" id="GO:0052381">
    <property type="term" value="F:tRNA dimethylallyltransferase activity"/>
    <property type="evidence" value="ECO:0007669"/>
    <property type="project" value="UniProtKB-UniRule"/>
</dbReference>
<dbReference type="InterPro" id="IPR027417">
    <property type="entry name" value="P-loop_NTPase"/>
</dbReference>
<evidence type="ECO:0000256" key="1">
    <source>
        <dbReference type="ARBA" id="ARBA00001946"/>
    </source>
</evidence>
<dbReference type="Proteomes" id="UP000640333">
    <property type="component" value="Unassembled WGS sequence"/>
</dbReference>
<dbReference type="InterPro" id="IPR018022">
    <property type="entry name" value="IPT"/>
</dbReference>
<comment type="similarity">
    <text evidence="3 10 13">Belongs to the IPP transferase family.</text>
</comment>
<name>A0A8J7K075_9GAMM</name>
<comment type="subunit">
    <text evidence="10">Monomer.</text>
</comment>
<dbReference type="Pfam" id="PF01715">
    <property type="entry name" value="IPPT"/>
    <property type="match status" value="1"/>
</dbReference>
<comment type="function">
    <text evidence="2 10 12">Catalyzes the transfer of a dimethylallyl group onto the adenine at position 37 in tRNAs that read codons beginning with uridine, leading to the formation of N6-(dimethylallyl)adenosine (i(6)A).</text>
</comment>
<dbReference type="RefSeq" id="WP_193954447.1">
    <property type="nucleotide sequence ID" value="NZ_JADEYS010000017.1"/>
</dbReference>
<evidence type="ECO:0000256" key="10">
    <source>
        <dbReference type="HAMAP-Rule" id="MF_00185"/>
    </source>
</evidence>
<gene>
    <name evidence="10 14" type="primary">miaA</name>
    <name evidence="14" type="ORF">IOQ59_15530</name>
</gene>
<dbReference type="EMBL" id="JADEYS010000017">
    <property type="protein sequence ID" value="MBE9398669.1"/>
    <property type="molecule type" value="Genomic_DNA"/>
</dbReference>
<keyword evidence="7 10" id="KW-0067">ATP-binding</keyword>
<evidence type="ECO:0000256" key="2">
    <source>
        <dbReference type="ARBA" id="ARBA00003213"/>
    </source>
</evidence>
<feature type="binding site" evidence="10">
    <location>
        <begin position="4"/>
        <end position="9"/>
    </location>
    <ligand>
        <name>substrate</name>
    </ligand>
</feature>
<dbReference type="GO" id="GO:0006400">
    <property type="term" value="P:tRNA modification"/>
    <property type="evidence" value="ECO:0007669"/>
    <property type="project" value="TreeGrafter"/>
</dbReference>
<dbReference type="Gene3D" id="1.10.20.140">
    <property type="match status" value="1"/>
</dbReference>
<dbReference type="InterPro" id="IPR039657">
    <property type="entry name" value="Dimethylallyltransferase"/>
</dbReference>
<dbReference type="AlphaFoldDB" id="A0A8J7K075"/>
<evidence type="ECO:0000256" key="12">
    <source>
        <dbReference type="RuleBase" id="RU003784"/>
    </source>
</evidence>
<keyword evidence="5 10" id="KW-0819">tRNA processing</keyword>
<evidence type="ECO:0000256" key="5">
    <source>
        <dbReference type="ARBA" id="ARBA00022694"/>
    </source>
</evidence>
<dbReference type="PANTHER" id="PTHR11088:SF60">
    <property type="entry name" value="TRNA DIMETHYLALLYLTRANSFERASE"/>
    <property type="match status" value="1"/>
</dbReference>
<evidence type="ECO:0000256" key="7">
    <source>
        <dbReference type="ARBA" id="ARBA00022840"/>
    </source>
</evidence>
<evidence type="ECO:0000256" key="4">
    <source>
        <dbReference type="ARBA" id="ARBA00022679"/>
    </source>
</evidence>
<dbReference type="GO" id="GO:0005524">
    <property type="term" value="F:ATP binding"/>
    <property type="evidence" value="ECO:0007669"/>
    <property type="project" value="UniProtKB-UniRule"/>
</dbReference>
<accession>A0A8J7K075</accession>
<evidence type="ECO:0000256" key="8">
    <source>
        <dbReference type="ARBA" id="ARBA00022842"/>
    </source>
</evidence>
<dbReference type="NCBIfam" id="TIGR00174">
    <property type="entry name" value="miaA"/>
    <property type="match status" value="1"/>
</dbReference>
<feature type="region of interest" description="Interaction with substrate tRNA" evidence="10">
    <location>
        <begin position="27"/>
        <end position="30"/>
    </location>
</feature>
<feature type="region of interest" description="Interaction with substrate tRNA" evidence="10">
    <location>
        <begin position="266"/>
        <end position="273"/>
    </location>
</feature>
<keyword evidence="8 10" id="KW-0460">Magnesium</keyword>
<dbReference type="EC" id="2.5.1.75" evidence="10"/>
<keyword evidence="15" id="KW-1185">Reference proteome</keyword>
<feature type="site" description="Interaction with substrate tRNA" evidence="10">
    <location>
        <position position="115"/>
    </location>
</feature>
<evidence type="ECO:0000256" key="13">
    <source>
        <dbReference type="RuleBase" id="RU003785"/>
    </source>
</evidence>
<reference evidence="14" key="1">
    <citation type="submission" date="2020-10" db="EMBL/GenBank/DDBJ databases">
        <title>Bacterium isolated from coastal waters sediment.</title>
        <authorList>
            <person name="Chen R.-J."/>
            <person name="Lu D.-C."/>
            <person name="Zhu K.-L."/>
            <person name="Du Z.-J."/>
        </authorList>
    </citation>
    <scope>NUCLEOTIDE SEQUENCE</scope>
    <source>
        <strain evidence="14">N1Y112</strain>
    </source>
</reference>
<feature type="region of interest" description="Interaction with substrate tRNA" evidence="10">
    <location>
        <begin position="151"/>
        <end position="155"/>
    </location>
</feature>
<comment type="cofactor">
    <cofactor evidence="1 10">
        <name>Mg(2+)</name>
        <dbReference type="ChEBI" id="CHEBI:18420"/>
    </cofactor>
</comment>
<dbReference type="FunFam" id="1.10.20.140:FF:000001">
    <property type="entry name" value="tRNA dimethylallyltransferase"/>
    <property type="match status" value="1"/>
</dbReference>
<evidence type="ECO:0000256" key="9">
    <source>
        <dbReference type="ARBA" id="ARBA00049563"/>
    </source>
</evidence>
<keyword evidence="4 10" id="KW-0808">Transferase</keyword>